<comment type="similarity">
    <text evidence="1 4">Belongs to the ketopantoate reductase family.</text>
</comment>
<dbReference type="GO" id="GO:0005737">
    <property type="term" value="C:cytoplasm"/>
    <property type="evidence" value="ECO:0007669"/>
    <property type="project" value="TreeGrafter"/>
</dbReference>
<sequence length="304" mass="32609">MKIAVAGIGGIGGILGGALAKSGADAYFYVRGENLKAIRNGGLKVDSITLGSFIARPKAASDNAEELGAMDAVFVCCKGYALEAMCRGIAPMIESDTIVVPLLNGVEISGFMRPILPSCILADGIIWVFSHIEEPGHVVQNYGKCKIIFGMSDGSRPEKLGELASALDGAGIDTQISDDIALDSWKKYLSMCGNSVVLCYYGGNVGEVRGHEGYKKVLRSVAEEIVTVARAKGSEMPVEYVDKFVEGFSKLAPETINSLYRDLTSGKPADKTELRHIIGRMVEFGRQTGVPTPYHEAVYKRFAK</sequence>
<dbReference type="eggNOG" id="COG1893">
    <property type="taxonomic scope" value="Bacteria"/>
</dbReference>
<dbReference type="InterPro" id="IPR036291">
    <property type="entry name" value="NAD(P)-bd_dom_sf"/>
</dbReference>
<evidence type="ECO:0000259" key="5">
    <source>
        <dbReference type="Pfam" id="PF02558"/>
    </source>
</evidence>
<dbReference type="InterPro" id="IPR008927">
    <property type="entry name" value="6-PGluconate_DH-like_C_sf"/>
</dbReference>
<dbReference type="GO" id="GO:0015940">
    <property type="term" value="P:pantothenate biosynthetic process"/>
    <property type="evidence" value="ECO:0007669"/>
    <property type="project" value="UniProtKB-UniPathway"/>
</dbReference>
<reference evidence="7 8" key="1">
    <citation type="submission" date="2014-04" db="EMBL/GenBank/DDBJ databases">
        <title>Draft Genome Sequence of Synergistes jonesii.</title>
        <authorList>
            <person name="Coil D.A."/>
            <person name="Eisen J.A."/>
            <person name="Holland-Moritz H.E."/>
        </authorList>
    </citation>
    <scope>NUCLEOTIDE SEQUENCE [LARGE SCALE GENOMIC DNA]</scope>
    <source>
        <strain evidence="7 8">78-1</strain>
    </source>
</reference>
<evidence type="ECO:0000259" key="6">
    <source>
        <dbReference type="Pfam" id="PF08546"/>
    </source>
</evidence>
<name>A0A073J4C2_9BACT</name>
<proteinExistence type="inferred from homology"/>
<keyword evidence="2 4" id="KW-0521">NADP</keyword>
<dbReference type="SUPFAM" id="SSF48179">
    <property type="entry name" value="6-phosphogluconate dehydrogenase C-terminal domain-like"/>
    <property type="match status" value="1"/>
</dbReference>
<accession>A0A073J4C2</accession>
<dbReference type="GeneID" id="90983417"/>
<dbReference type="EC" id="1.1.1.169" evidence="4"/>
<dbReference type="GO" id="GO:0008677">
    <property type="term" value="F:2-dehydropantoate 2-reductase activity"/>
    <property type="evidence" value="ECO:0007669"/>
    <property type="project" value="UniProtKB-EC"/>
</dbReference>
<dbReference type="InterPro" id="IPR013332">
    <property type="entry name" value="KPR_N"/>
</dbReference>
<dbReference type="STRING" id="2754.EH55_03540"/>
<evidence type="ECO:0000313" key="8">
    <source>
        <dbReference type="Proteomes" id="UP000027665"/>
    </source>
</evidence>
<dbReference type="PANTHER" id="PTHR21708:SF26">
    <property type="entry name" value="2-DEHYDROPANTOATE 2-REDUCTASE"/>
    <property type="match status" value="1"/>
</dbReference>
<comment type="catalytic activity">
    <reaction evidence="4">
        <text>(R)-pantoate + NADP(+) = 2-dehydropantoate + NADPH + H(+)</text>
        <dbReference type="Rhea" id="RHEA:16233"/>
        <dbReference type="ChEBI" id="CHEBI:11561"/>
        <dbReference type="ChEBI" id="CHEBI:15378"/>
        <dbReference type="ChEBI" id="CHEBI:15980"/>
        <dbReference type="ChEBI" id="CHEBI:57783"/>
        <dbReference type="ChEBI" id="CHEBI:58349"/>
        <dbReference type="EC" id="1.1.1.169"/>
    </reaction>
</comment>
<evidence type="ECO:0000256" key="2">
    <source>
        <dbReference type="ARBA" id="ARBA00022857"/>
    </source>
</evidence>
<dbReference type="Pfam" id="PF08546">
    <property type="entry name" value="ApbA_C"/>
    <property type="match status" value="1"/>
</dbReference>
<dbReference type="RefSeq" id="WP_037975669.1">
    <property type="nucleotide sequence ID" value="NZ_CAMETI010000007.1"/>
</dbReference>
<dbReference type="SUPFAM" id="SSF51735">
    <property type="entry name" value="NAD(P)-binding Rossmann-fold domains"/>
    <property type="match status" value="1"/>
</dbReference>
<gene>
    <name evidence="7" type="ORF">EH55_03540</name>
</gene>
<feature type="domain" description="Ketopantoate reductase N-terminal" evidence="5">
    <location>
        <begin position="3"/>
        <end position="151"/>
    </location>
</feature>
<keyword evidence="8" id="KW-1185">Reference proteome</keyword>
<comment type="pathway">
    <text evidence="4">Cofactor biosynthesis; (R)-pantothenate biosynthesis; (R)-pantoate from 3-methyl-2-oxobutanoate: step 2/2.</text>
</comment>
<dbReference type="Gene3D" id="1.10.1040.10">
    <property type="entry name" value="N-(1-d-carboxylethyl)-l-norvaline Dehydrogenase, domain 2"/>
    <property type="match status" value="1"/>
</dbReference>
<evidence type="ECO:0000256" key="1">
    <source>
        <dbReference type="ARBA" id="ARBA00007870"/>
    </source>
</evidence>
<organism evidence="7 8">
    <name type="scientific">Synergistes jonesii</name>
    <dbReference type="NCBI Taxonomy" id="2754"/>
    <lineage>
        <taxon>Bacteria</taxon>
        <taxon>Thermotogati</taxon>
        <taxon>Synergistota</taxon>
        <taxon>Synergistia</taxon>
        <taxon>Synergistales</taxon>
        <taxon>Synergistaceae</taxon>
        <taxon>Synergistes</taxon>
    </lineage>
</organism>
<dbReference type="OrthoDB" id="9800163at2"/>
<dbReference type="InterPro" id="IPR013752">
    <property type="entry name" value="KPA_reductase"/>
</dbReference>
<evidence type="ECO:0000313" key="7">
    <source>
        <dbReference type="EMBL" id="KEJ92542.1"/>
    </source>
</evidence>
<evidence type="ECO:0000256" key="4">
    <source>
        <dbReference type="RuleBase" id="RU362068"/>
    </source>
</evidence>
<dbReference type="PANTHER" id="PTHR21708">
    <property type="entry name" value="PROBABLE 2-DEHYDROPANTOATE 2-REDUCTASE"/>
    <property type="match status" value="1"/>
</dbReference>
<dbReference type="Gene3D" id="3.40.50.720">
    <property type="entry name" value="NAD(P)-binding Rossmann-like Domain"/>
    <property type="match status" value="1"/>
</dbReference>
<feature type="domain" description="Ketopantoate reductase C-terminal" evidence="6">
    <location>
        <begin position="179"/>
        <end position="300"/>
    </location>
</feature>
<comment type="function">
    <text evidence="4">Catalyzes the NADPH-dependent reduction of ketopantoate into pantoic acid.</text>
</comment>
<dbReference type="InterPro" id="IPR013328">
    <property type="entry name" value="6PGD_dom2"/>
</dbReference>
<keyword evidence="3 4" id="KW-0560">Oxidoreductase</keyword>
<comment type="caution">
    <text evidence="7">The sequence shown here is derived from an EMBL/GenBank/DDBJ whole genome shotgun (WGS) entry which is preliminary data.</text>
</comment>
<evidence type="ECO:0000256" key="3">
    <source>
        <dbReference type="ARBA" id="ARBA00023002"/>
    </source>
</evidence>
<keyword evidence="4" id="KW-0566">Pantothenate biosynthesis</keyword>
<dbReference type="Pfam" id="PF02558">
    <property type="entry name" value="ApbA"/>
    <property type="match status" value="1"/>
</dbReference>
<dbReference type="EMBL" id="JMKI01000026">
    <property type="protein sequence ID" value="KEJ92542.1"/>
    <property type="molecule type" value="Genomic_DNA"/>
</dbReference>
<dbReference type="NCBIfam" id="TIGR00745">
    <property type="entry name" value="apbA_panE"/>
    <property type="match status" value="1"/>
</dbReference>
<dbReference type="UniPathway" id="UPA00028">
    <property type="reaction ID" value="UER00004"/>
</dbReference>
<dbReference type="AlphaFoldDB" id="A0A073J4C2"/>
<dbReference type="Proteomes" id="UP000027665">
    <property type="component" value="Unassembled WGS sequence"/>
</dbReference>
<dbReference type="InterPro" id="IPR051402">
    <property type="entry name" value="KPR-Related"/>
</dbReference>
<protein>
    <recommendedName>
        <fullName evidence="4">2-dehydropantoate 2-reductase</fullName>
        <ecNumber evidence="4">1.1.1.169</ecNumber>
    </recommendedName>
    <alternativeName>
        <fullName evidence="4">Ketopantoate reductase</fullName>
    </alternativeName>
</protein>
<dbReference type="InterPro" id="IPR003710">
    <property type="entry name" value="ApbA"/>
</dbReference>